<reference evidence="7 8" key="1">
    <citation type="submission" date="2021-06" db="EMBL/GenBank/DDBJ databases">
        <title>Genome sequence of Babesia caballi.</title>
        <authorList>
            <person name="Yamagishi J."/>
            <person name="Kidaka T."/>
            <person name="Ochi A."/>
        </authorList>
    </citation>
    <scope>NUCLEOTIDE SEQUENCE [LARGE SCALE GENOMIC DNA]</scope>
    <source>
        <strain evidence="7">USDA-D6B2</strain>
    </source>
</reference>
<comment type="caution">
    <text evidence="7">The sequence shown here is derived from an EMBL/GenBank/DDBJ whole genome shotgun (WGS) entry which is preliminary data.</text>
</comment>
<keyword evidence="3 6" id="KW-1133">Transmembrane helix</keyword>
<dbReference type="RefSeq" id="XP_067717128.1">
    <property type="nucleotide sequence ID" value="XM_067861027.1"/>
</dbReference>
<dbReference type="EMBL" id="BPLF01000004">
    <property type="protein sequence ID" value="GIX65059.1"/>
    <property type="molecule type" value="Genomic_DNA"/>
</dbReference>
<evidence type="ECO:0000313" key="8">
    <source>
        <dbReference type="Proteomes" id="UP001497744"/>
    </source>
</evidence>
<feature type="transmembrane region" description="Helical" evidence="6">
    <location>
        <begin position="202"/>
        <end position="225"/>
    </location>
</feature>
<evidence type="ECO:0000256" key="2">
    <source>
        <dbReference type="ARBA" id="ARBA00022692"/>
    </source>
</evidence>
<feature type="transmembrane region" description="Helical" evidence="6">
    <location>
        <begin position="310"/>
        <end position="331"/>
    </location>
</feature>
<dbReference type="InterPro" id="IPR001708">
    <property type="entry name" value="YidC/ALB3/OXA1/COX18"/>
</dbReference>
<dbReference type="GO" id="GO:0032979">
    <property type="term" value="P:protein insertion into mitochondrial inner membrane from matrix"/>
    <property type="evidence" value="ECO:0007669"/>
    <property type="project" value="TreeGrafter"/>
</dbReference>
<dbReference type="PANTHER" id="PTHR12428">
    <property type="entry name" value="OXA1"/>
    <property type="match status" value="1"/>
</dbReference>
<keyword evidence="4 6" id="KW-0472">Membrane</keyword>
<protein>
    <submittedName>
        <fullName evidence="7">Mitochondrial inner membrane protein OXA1, putative</fullName>
    </submittedName>
</protein>
<organism evidence="7 8">
    <name type="scientific">Babesia caballi</name>
    <dbReference type="NCBI Taxonomy" id="5871"/>
    <lineage>
        <taxon>Eukaryota</taxon>
        <taxon>Sar</taxon>
        <taxon>Alveolata</taxon>
        <taxon>Apicomplexa</taxon>
        <taxon>Aconoidasida</taxon>
        <taxon>Piroplasmida</taxon>
        <taxon>Babesiidae</taxon>
        <taxon>Babesia</taxon>
    </lineage>
</organism>
<dbReference type="GO" id="GO:0032977">
    <property type="term" value="F:membrane insertase activity"/>
    <property type="evidence" value="ECO:0007669"/>
    <property type="project" value="InterPro"/>
</dbReference>
<comment type="subcellular location">
    <subcellularLocation>
        <location evidence="1">Membrane</location>
        <topology evidence="1">Multi-pass membrane protein</topology>
    </subcellularLocation>
</comment>
<proteinExistence type="predicted"/>
<name>A0AAV4LZ66_BABCB</name>
<feature type="region of interest" description="Disordered" evidence="5">
    <location>
        <begin position="46"/>
        <end position="86"/>
    </location>
</feature>
<keyword evidence="2 6" id="KW-0812">Transmembrane</keyword>
<evidence type="ECO:0000256" key="5">
    <source>
        <dbReference type="SAM" id="MobiDB-lite"/>
    </source>
</evidence>
<keyword evidence="8" id="KW-1185">Reference proteome</keyword>
<feature type="transmembrane region" description="Helical" evidence="6">
    <location>
        <begin position="130"/>
        <end position="152"/>
    </location>
</feature>
<evidence type="ECO:0000256" key="3">
    <source>
        <dbReference type="ARBA" id="ARBA00022989"/>
    </source>
</evidence>
<dbReference type="AlphaFoldDB" id="A0AAV4LZ66"/>
<feature type="transmembrane region" description="Helical" evidence="6">
    <location>
        <begin position="258"/>
        <end position="275"/>
    </location>
</feature>
<accession>A0AAV4LZ66</accession>
<dbReference type="Proteomes" id="UP001497744">
    <property type="component" value="Unassembled WGS sequence"/>
</dbReference>
<evidence type="ECO:0000256" key="1">
    <source>
        <dbReference type="ARBA" id="ARBA00004141"/>
    </source>
</evidence>
<evidence type="ECO:0000313" key="7">
    <source>
        <dbReference type="EMBL" id="GIX65059.1"/>
    </source>
</evidence>
<gene>
    <name evidence="7" type="ORF">BcabD6B2_44940</name>
</gene>
<sequence>MHTLELFRALNRQAAGFKYIKRCCAAAPGFQISPASNYGIFRQGRAERQMSTSGDTHSDKYGTTVPAPPLEVEAPSKADAGDALGSEGSEEDLYALIEEHNGTTKGFLQRLLPVEYMRDTLVALHDATGLSWAATITALTLFLKLCFVPVWAMGERARRNNAHLMPIAAELQEKLRVAQKTGNVKLAMEIQRALYRQMMRKTFLKGAALQVLAAGTQGITFAWVYGGLKMFAIEPRYCPGFVLENPIWLESLALPDPYYVFSATLWLLMTLVYELNRRTAERMRRSSGVVSETVQEQEARQAKMKYFTRGAIAMFAYFSSSMTSGTFFYLIPSFLFQTVLRYVSQGGVVAKVLRLPTPSLPPPAKAEPPKLQRVKGF</sequence>
<evidence type="ECO:0000256" key="4">
    <source>
        <dbReference type="ARBA" id="ARBA00023136"/>
    </source>
</evidence>
<evidence type="ECO:0000256" key="6">
    <source>
        <dbReference type="SAM" id="Phobius"/>
    </source>
</evidence>
<dbReference type="GeneID" id="94196540"/>
<dbReference type="PANTHER" id="PTHR12428:SF65">
    <property type="entry name" value="CYTOCHROME C OXIDASE ASSEMBLY PROTEIN COX18, MITOCHONDRIAL"/>
    <property type="match status" value="1"/>
</dbReference>
<dbReference type="GO" id="GO:0005743">
    <property type="term" value="C:mitochondrial inner membrane"/>
    <property type="evidence" value="ECO:0007669"/>
    <property type="project" value="TreeGrafter"/>
</dbReference>